<keyword evidence="3" id="KW-0645">Protease</keyword>
<keyword evidence="1" id="KW-0812">Transmembrane</keyword>
<gene>
    <name evidence="3" type="ORF">Llon_1648</name>
</gene>
<organism evidence="3 4">
    <name type="scientific">Legionella londiniensis</name>
    <dbReference type="NCBI Taxonomy" id="45068"/>
    <lineage>
        <taxon>Bacteria</taxon>
        <taxon>Pseudomonadati</taxon>
        <taxon>Pseudomonadota</taxon>
        <taxon>Gammaproteobacteria</taxon>
        <taxon>Legionellales</taxon>
        <taxon>Legionellaceae</taxon>
        <taxon>Legionella</taxon>
    </lineage>
</organism>
<feature type="domain" description="CAAX prenyl protease 2/Lysostaphin resistance protein A-like" evidence="2">
    <location>
        <begin position="156"/>
        <end position="247"/>
    </location>
</feature>
<dbReference type="InterPro" id="IPR003675">
    <property type="entry name" value="Rce1/LyrA-like_dom"/>
</dbReference>
<evidence type="ECO:0000313" key="4">
    <source>
        <dbReference type="Proteomes" id="UP000054997"/>
    </source>
</evidence>
<sequence length="253" mass="28087">MSNYAISLTQNLIFQLLLTTTILITFYYHGKKLIFKISPVVAIKTSVIKQYSLTQITGVIELSLVASCHVLFCALLILISNTDILTIFKNTSVINCFYGILIGVGSVGISILFCTLGMKIIESFSPETAPKTLEGWMAVANAGWIRHHKHTLKVLPFLLSLLIITMQIGSEEIIFRAVLTNVFIQNGTTFAFISSTVLFVFMQTLHMPSKTSAMFPVIGAIVMGITHEFLYLEDPSVIPLIISHLTFFIFTVL</sequence>
<evidence type="ECO:0000259" key="2">
    <source>
        <dbReference type="Pfam" id="PF02517"/>
    </source>
</evidence>
<reference evidence="3 4" key="1">
    <citation type="submission" date="2015-11" db="EMBL/GenBank/DDBJ databases">
        <title>Genomic analysis of 38 Legionella species identifies large and diverse effector repertoires.</title>
        <authorList>
            <person name="Burstein D."/>
            <person name="Amaro F."/>
            <person name="Zusman T."/>
            <person name="Lifshitz Z."/>
            <person name="Cohen O."/>
            <person name="Gilbert J.A."/>
            <person name="Pupko T."/>
            <person name="Shuman H.A."/>
            <person name="Segal G."/>
        </authorList>
    </citation>
    <scope>NUCLEOTIDE SEQUENCE [LARGE SCALE GENOMIC DNA]</scope>
    <source>
        <strain evidence="3 4">ATCC 49505</strain>
    </source>
</reference>
<dbReference type="RefSeq" id="WP_058529644.1">
    <property type="nucleotide sequence ID" value="NZ_CAAAHZ010000028.1"/>
</dbReference>
<protein>
    <submittedName>
        <fullName evidence="3">CAAX amino terminal protease self-immunity</fullName>
    </submittedName>
</protein>
<name>A0A0W0VK43_9GAMM</name>
<proteinExistence type="predicted"/>
<dbReference type="GO" id="GO:0004175">
    <property type="term" value="F:endopeptidase activity"/>
    <property type="evidence" value="ECO:0007669"/>
    <property type="project" value="UniProtKB-ARBA"/>
</dbReference>
<accession>A0A0W0VK43</accession>
<feature type="transmembrane region" description="Helical" evidence="1">
    <location>
        <begin position="182"/>
        <end position="201"/>
    </location>
</feature>
<dbReference type="EMBL" id="LNYK01000024">
    <property type="protein sequence ID" value="KTD20456.1"/>
    <property type="molecule type" value="Genomic_DNA"/>
</dbReference>
<evidence type="ECO:0000313" key="3">
    <source>
        <dbReference type="EMBL" id="KTD20456.1"/>
    </source>
</evidence>
<feature type="transmembrane region" description="Helical" evidence="1">
    <location>
        <begin position="154"/>
        <end position="170"/>
    </location>
</feature>
<keyword evidence="4" id="KW-1185">Reference proteome</keyword>
<keyword evidence="1" id="KW-1133">Transmembrane helix</keyword>
<feature type="transmembrane region" description="Helical" evidence="1">
    <location>
        <begin position="92"/>
        <end position="116"/>
    </location>
</feature>
<dbReference type="PATRIC" id="fig|45068.5.peg.1785"/>
<dbReference type="STRING" id="45068.Llon_1648"/>
<feature type="transmembrane region" description="Helical" evidence="1">
    <location>
        <begin position="12"/>
        <end position="29"/>
    </location>
</feature>
<dbReference type="AlphaFoldDB" id="A0A0W0VK43"/>
<dbReference type="GO" id="GO:0006508">
    <property type="term" value="P:proteolysis"/>
    <property type="evidence" value="ECO:0007669"/>
    <property type="project" value="UniProtKB-KW"/>
</dbReference>
<dbReference type="OrthoDB" id="5194307at2"/>
<keyword evidence="1" id="KW-0472">Membrane</keyword>
<dbReference type="Pfam" id="PF02517">
    <property type="entry name" value="Rce1-like"/>
    <property type="match status" value="1"/>
</dbReference>
<feature type="transmembrane region" description="Helical" evidence="1">
    <location>
        <begin position="213"/>
        <end position="230"/>
    </location>
</feature>
<comment type="caution">
    <text evidence="3">The sequence shown here is derived from an EMBL/GenBank/DDBJ whole genome shotgun (WGS) entry which is preliminary data.</text>
</comment>
<keyword evidence="3" id="KW-0378">Hydrolase</keyword>
<feature type="transmembrane region" description="Helical" evidence="1">
    <location>
        <begin position="236"/>
        <end position="252"/>
    </location>
</feature>
<dbReference type="GO" id="GO:0080120">
    <property type="term" value="P:CAAX-box protein maturation"/>
    <property type="evidence" value="ECO:0007669"/>
    <property type="project" value="UniProtKB-ARBA"/>
</dbReference>
<dbReference type="Proteomes" id="UP000054997">
    <property type="component" value="Unassembled WGS sequence"/>
</dbReference>
<evidence type="ECO:0000256" key="1">
    <source>
        <dbReference type="SAM" id="Phobius"/>
    </source>
</evidence>
<feature type="transmembrane region" description="Helical" evidence="1">
    <location>
        <begin position="59"/>
        <end position="80"/>
    </location>
</feature>